<organism evidence="2 3">
    <name type="scientific">Skermanella cutis</name>
    <dbReference type="NCBI Taxonomy" id="2775420"/>
    <lineage>
        <taxon>Bacteria</taxon>
        <taxon>Pseudomonadati</taxon>
        <taxon>Pseudomonadota</taxon>
        <taxon>Alphaproteobacteria</taxon>
        <taxon>Rhodospirillales</taxon>
        <taxon>Azospirillaceae</taxon>
        <taxon>Skermanella</taxon>
    </lineage>
</organism>
<reference evidence="2" key="1">
    <citation type="submission" date="2021-02" db="EMBL/GenBank/DDBJ databases">
        <title>Skermanella TT6 skin isolate.</title>
        <authorList>
            <person name="Lee K."/>
            <person name="Ganzorig M."/>
        </authorList>
    </citation>
    <scope>NUCLEOTIDE SEQUENCE</scope>
    <source>
        <strain evidence="2">TT6</strain>
    </source>
</reference>
<name>A0ABX7B4M5_9PROT</name>
<keyword evidence="3" id="KW-1185">Reference proteome</keyword>
<dbReference type="Proteomes" id="UP000595197">
    <property type="component" value="Chromosome"/>
</dbReference>
<evidence type="ECO:0008006" key="4">
    <source>
        <dbReference type="Google" id="ProtNLM"/>
    </source>
</evidence>
<feature type="region of interest" description="Disordered" evidence="1">
    <location>
        <begin position="74"/>
        <end position="97"/>
    </location>
</feature>
<gene>
    <name evidence="2" type="ORF">IGS68_25425</name>
</gene>
<protein>
    <recommendedName>
        <fullName evidence="4">Helix-turn-helix domain-containing protein</fullName>
    </recommendedName>
</protein>
<accession>A0ABX7B4M5</accession>
<dbReference type="RefSeq" id="WP_201075357.1">
    <property type="nucleotide sequence ID" value="NZ_CP067420.1"/>
</dbReference>
<evidence type="ECO:0000313" key="2">
    <source>
        <dbReference type="EMBL" id="QQP89290.1"/>
    </source>
</evidence>
<evidence type="ECO:0000256" key="1">
    <source>
        <dbReference type="SAM" id="MobiDB-lite"/>
    </source>
</evidence>
<sequence>MMRDIAITLEQAAHWLNCSTAKIKEYLAAGRLRAFEGKSGDAAKVISLNATVILAESLPPEAGIFQIAEKRDYDSAPRPRQAGMGRERPPLEVVRTSGPIVERRPLRPFVAR</sequence>
<evidence type="ECO:0000313" key="3">
    <source>
        <dbReference type="Proteomes" id="UP000595197"/>
    </source>
</evidence>
<dbReference type="EMBL" id="CP067420">
    <property type="protein sequence ID" value="QQP89290.1"/>
    <property type="molecule type" value="Genomic_DNA"/>
</dbReference>
<proteinExistence type="predicted"/>